<feature type="domain" description="HTH lysR-type" evidence="5">
    <location>
        <begin position="10"/>
        <end position="62"/>
    </location>
</feature>
<evidence type="ECO:0000256" key="1">
    <source>
        <dbReference type="ARBA" id="ARBA00009437"/>
    </source>
</evidence>
<proteinExistence type="inferred from homology"/>
<dbReference type="GO" id="GO:0005829">
    <property type="term" value="C:cytosol"/>
    <property type="evidence" value="ECO:0007669"/>
    <property type="project" value="TreeGrafter"/>
</dbReference>
<dbReference type="Pfam" id="PF00126">
    <property type="entry name" value="HTH_1"/>
    <property type="match status" value="1"/>
</dbReference>
<dbReference type="SUPFAM" id="SSF53850">
    <property type="entry name" value="Periplasmic binding protein-like II"/>
    <property type="match status" value="1"/>
</dbReference>
<dbReference type="GO" id="GO:0003700">
    <property type="term" value="F:DNA-binding transcription factor activity"/>
    <property type="evidence" value="ECO:0007669"/>
    <property type="project" value="InterPro"/>
</dbReference>
<comment type="similarity">
    <text evidence="1">Belongs to the LysR transcriptional regulatory family.</text>
</comment>
<sequence>MSKISSQEILYYIDAILKYSNYGKAAKSLYISQPYLTQVIKRVENELNCELITRNKLPYRLTEQGKIYYQYLTSLENNYAKLLREISDVSDIDKTVIKIGVLPSLGTYLLPLFLPDFLTLHPDCRIELLESLPEKNEKLTQNNELDFWIGQNSRNISPNLNSVSWGRHRYRAVIPRCSDLYQEDRAVISEGSIDMSKILCQKLVLTSKGSAIRKQIDQLLNLYKVEPRIIMESTEINTILKLATGNLGITFIPESVYVKESPSEYNLYQIPIDELSLDYFIAYHNERKLSNIDHDLINAFLIHGQNNSDLGE</sequence>
<organism evidence="6 7">
    <name type="scientific">Lacrimispora xylanisolvens</name>
    <dbReference type="NCBI Taxonomy" id="384636"/>
    <lineage>
        <taxon>Bacteria</taxon>
        <taxon>Bacillati</taxon>
        <taxon>Bacillota</taxon>
        <taxon>Clostridia</taxon>
        <taxon>Lachnospirales</taxon>
        <taxon>Lachnospiraceae</taxon>
        <taxon>Lacrimispora</taxon>
    </lineage>
</organism>
<dbReference type="Proteomes" id="UP000237749">
    <property type="component" value="Unassembled WGS sequence"/>
</dbReference>
<name>A0A2S6HXL1_9FIRM</name>
<dbReference type="InterPro" id="IPR000847">
    <property type="entry name" value="LysR_HTH_N"/>
</dbReference>
<dbReference type="InterPro" id="IPR050950">
    <property type="entry name" value="HTH-type_LysR_regulators"/>
</dbReference>
<dbReference type="PRINTS" id="PR00039">
    <property type="entry name" value="HTHLYSR"/>
</dbReference>
<gene>
    <name evidence="6" type="ORF">BXY41_102343</name>
</gene>
<keyword evidence="4" id="KW-0804">Transcription</keyword>
<dbReference type="Gene3D" id="1.10.10.10">
    <property type="entry name" value="Winged helix-like DNA-binding domain superfamily/Winged helix DNA-binding domain"/>
    <property type="match status" value="1"/>
</dbReference>
<comment type="caution">
    <text evidence="6">The sequence shown here is derived from an EMBL/GenBank/DDBJ whole genome shotgun (WGS) entry which is preliminary data.</text>
</comment>
<evidence type="ECO:0000256" key="4">
    <source>
        <dbReference type="ARBA" id="ARBA00023163"/>
    </source>
</evidence>
<dbReference type="Pfam" id="PF03466">
    <property type="entry name" value="LysR_substrate"/>
    <property type="match status" value="1"/>
</dbReference>
<dbReference type="RefSeq" id="WP_104435338.1">
    <property type="nucleotide sequence ID" value="NZ_PTJA01000002.1"/>
</dbReference>
<dbReference type="PANTHER" id="PTHR30419">
    <property type="entry name" value="HTH-TYPE TRANSCRIPTIONAL REGULATOR YBHD"/>
    <property type="match status" value="1"/>
</dbReference>
<keyword evidence="3 6" id="KW-0238">DNA-binding</keyword>
<evidence type="ECO:0000313" key="6">
    <source>
        <dbReference type="EMBL" id="PPK82653.1"/>
    </source>
</evidence>
<dbReference type="SUPFAM" id="SSF46785">
    <property type="entry name" value="Winged helix' DNA-binding domain"/>
    <property type="match status" value="1"/>
</dbReference>
<dbReference type="Gene3D" id="3.40.190.290">
    <property type="match status" value="1"/>
</dbReference>
<accession>A0A2S6HXL1</accession>
<dbReference type="InterPro" id="IPR036390">
    <property type="entry name" value="WH_DNA-bd_sf"/>
</dbReference>
<dbReference type="InterPro" id="IPR036388">
    <property type="entry name" value="WH-like_DNA-bd_sf"/>
</dbReference>
<dbReference type="EMBL" id="PTJA01000002">
    <property type="protein sequence ID" value="PPK82653.1"/>
    <property type="molecule type" value="Genomic_DNA"/>
</dbReference>
<protein>
    <submittedName>
        <fullName evidence="6">DNA-binding transcriptional LysR family regulator</fullName>
    </submittedName>
</protein>
<dbReference type="PROSITE" id="PS50931">
    <property type="entry name" value="HTH_LYSR"/>
    <property type="match status" value="1"/>
</dbReference>
<dbReference type="GO" id="GO:0003677">
    <property type="term" value="F:DNA binding"/>
    <property type="evidence" value="ECO:0007669"/>
    <property type="project" value="UniProtKB-KW"/>
</dbReference>
<evidence type="ECO:0000256" key="3">
    <source>
        <dbReference type="ARBA" id="ARBA00023125"/>
    </source>
</evidence>
<dbReference type="OrthoDB" id="9803735at2"/>
<dbReference type="PANTHER" id="PTHR30419:SF8">
    <property type="entry name" value="NITROGEN ASSIMILATION TRANSCRIPTIONAL ACTIVATOR-RELATED"/>
    <property type="match status" value="1"/>
</dbReference>
<dbReference type="CDD" id="cd05466">
    <property type="entry name" value="PBP2_LTTR_substrate"/>
    <property type="match status" value="1"/>
</dbReference>
<dbReference type="AlphaFoldDB" id="A0A2S6HXL1"/>
<evidence type="ECO:0000259" key="5">
    <source>
        <dbReference type="PROSITE" id="PS50931"/>
    </source>
</evidence>
<dbReference type="InterPro" id="IPR005119">
    <property type="entry name" value="LysR_subst-bd"/>
</dbReference>
<evidence type="ECO:0000256" key="2">
    <source>
        <dbReference type="ARBA" id="ARBA00023015"/>
    </source>
</evidence>
<evidence type="ECO:0000313" key="7">
    <source>
        <dbReference type="Proteomes" id="UP000237749"/>
    </source>
</evidence>
<keyword evidence="7" id="KW-1185">Reference proteome</keyword>
<reference evidence="6 7" key="1">
    <citation type="submission" date="2018-02" db="EMBL/GenBank/DDBJ databases">
        <title>Genomic Encyclopedia of Archaeal and Bacterial Type Strains, Phase II (KMG-II): from individual species to whole genera.</title>
        <authorList>
            <person name="Goeker M."/>
        </authorList>
    </citation>
    <scope>NUCLEOTIDE SEQUENCE [LARGE SCALE GENOMIC DNA]</scope>
    <source>
        <strain evidence="6 7">DSM 3808</strain>
    </source>
</reference>
<keyword evidence="2" id="KW-0805">Transcription regulation</keyword>